<dbReference type="InterPro" id="IPR036864">
    <property type="entry name" value="Zn2-C6_fun-type_DNA-bd_sf"/>
</dbReference>
<keyword evidence="4 10" id="KW-0863">Zinc-finger</keyword>
<dbReference type="Pfam" id="PF00096">
    <property type="entry name" value="zf-C2H2"/>
    <property type="match status" value="1"/>
</dbReference>
<dbReference type="InterPro" id="IPR051059">
    <property type="entry name" value="VerF-like"/>
</dbReference>
<organism evidence="14 15">
    <name type="scientific">Aspergillus wentii DTO 134E9</name>
    <dbReference type="NCBI Taxonomy" id="1073089"/>
    <lineage>
        <taxon>Eukaryota</taxon>
        <taxon>Fungi</taxon>
        <taxon>Dikarya</taxon>
        <taxon>Ascomycota</taxon>
        <taxon>Pezizomycotina</taxon>
        <taxon>Eurotiomycetes</taxon>
        <taxon>Eurotiomycetidae</taxon>
        <taxon>Eurotiales</taxon>
        <taxon>Aspergillaceae</taxon>
        <taxon>Aspergillus</taxon>
        <taxon>Aspergillus subgen. Cremei</taxon>
    </lineage>
</organism>
<sequence>MKSAASSASSTDKHFRCTICQRGFTRIDHLKRHHLRHSGLKPYSCVFCNESFARCDNLRDHYANCAKRGDQQVPSTSQRGRRRHACQSCTSMKLRCDGDTPCGSCRKRNLPCNKERKSQLKNGPDSAVGPSKGNDDSEQSSDRGSIKFLLNGGTDSFTERFLLPPRSDRARGLEYHNMKGLQEDNGAALPYNMKQDQMEYAPAFIDSDPVTMSFFQDTFVNFFNNPFGDPTKPMDDPYQGGVAYQTVIPPNQDPSLTLPGQQPPFEPERPFASAMIQSILTRAWTVPLDGKAQEEISHNLHFLLATSRVRRFVAMYFKYWHQSCAMIHPPSFDPETVSLPLLTAVVFMGAMYSGDEREVYAAKRVLDFAELFVFSSDVFSSESEIGAAFCGNRNLDEEANDWVQFQNLQAGFITIITQYWAGSRESRNRVMENRFSEVIKVARKTGLLKCRHLPQDRIQEYLWIQKESRIRTVSIISLLDCAFSFYQNYPCRLSHTEMDSEFPCYNAIFNSEHPFAEPNFRFSRDLIISEAFQSLFEDYPTQNPSPSPISEGSQMSLTVFDMFMLIHLLYVFTNTHMTLLAVMRKHHAILPSISPGGSGVDAAQITAIPDDAVLDGIRTALTRWREHWDVLRAQVPREEWASMGFYKNGYNFWLVSQLLITKKESIDVVMQMEIKCEDKLEKLKVLLMDEN</sequence>
<dbReference type="Gene3D" id="3.30.160.60">
    <property type="entry name" value="Classic Zinc Finger"/>
    <property type="match status" value="1"/>
</dbReference>
<dbReference type="VEuPathDB" id="FungiDB:ASPWEDRAFT_35893"/>
<feature type="domain" description="C2H2-type" evidence="13">
    <location>
        <begin position="43"/>
        <end position="72"/>
    </location>
</feature>
<dbReference type="SMART" id="SM00066">
    <property type="entry name" value="GAL4"/>
    <property type="match status" value="1"/>
</dbReference>
<dbReference type="Pfam" id="PF04082">
    <property type="entry name" value="Fungal_trans"/>
    <property type="match status" value="1"/>
</dbReference>
<dbReference type="GO" id="GO:0000785">
    <property type="term" value="C:chromatin"/>
    <property type="evidence" value="ECO:0007669"/>
    <property type="project" value="TreeGrafter"/>
</dbReference>
<dbReference type="RefSeq" id="XP_040691946.1">
    <property type="nucleotide sequence ID" value="XM_040834324.1"/>
</dbReference>
<dbReference type="Proteomes" id="UP000184383">
    <property type="component" value="Unassembled WGS sequence"/>
</dbReference>
<keyword evidence="3" id="KW-0677">Repeat</keyword>
<dbReference type="GO" id="GO:0000978">
    <property type="term" value="F:RNA polymerase II cis-regulatory region sequence-specific DNA binding"/>
    <property type="evidence" value="ECO:0007669"/>
    <property type="project" value="InterPro"/>
</dbReference>
<keyword evidence="8" id="KW-0804">Transcription</keyword>
<feature type="region of interest" description="Disordered" evidence="11">
    <location>
        <begin position="115"/>
        <end position="150"/>
    </location>
</feature>
<dbReference type="SUPFAM" id="SSF57667">
    <property type="entry name" value="beta-beta-alpha zinc fingers"/>
    <property type="match status" value="1"/>
</dbReference>
<dbReference type="CDD" id="cd12148">
    <property type="entry name" value="fungal_TF_MHR"/>
    <property type="match status" value="1"/>
</dbReference>
<dbReference type="SUPFAM" id="SSF57701">
    <property type="entry name" value="Zn2/Cys6 DNA-binding domain"/>
    <property type="match status" value="1"/>
</dbReference>
<evidence type="ECO:0000256" key="1">
    <source>
        <dbReference type="ARBA" id="ARBA00004123"/>
    </source>
</evidence>
<dbReference type="PROSITE" id="PS50048">
    <property type="entry name" value="ZN2_CY6_FUNGAL_2"/>
    <property type="match status" value="1"/>
</dbReference>
<evidence type="ECO:0000256" key="4">
    <source>
        <dbReference type="ARBA" id="ARBA00022771"/>
    </source>
</evidence>
<name>A0A1L9RTL4_ASPWE</name>
<dbReference type="InterPro" id="IPR036236">
    <property type="entry name" value="Znf_C2H2_sf"/>
</dbReference>
<accession>A0A1L9RTL4</accession>
<dbReference type="Gene3D" id="4.10.240.10">
    <property type="entry name" value="Zn(2)-C6 fungal-type DNA-binding domain"/>
    <property type="match status" value="1"/>
</dbReference>
<dbReference type="PANTHER" id="PTHR40626">
    <property type="entry name" value="MIP31509P"/>
    <property type="match status" value="1"/>
</dbReference>
<evidence type="ECO:0000256" key="2">
    <source>
        <dbReference type="ARBA" id="ARBA00022723"/>
    </source>
</evidence>
<dbReference type="AlphaFoldDB" id="A0A1L9RTL4"/>
<proteinExistence type="predicted"/>
<feature type="non-terminal residue" evidence="14">
    <location>
        <position position="691"/>
    </location>
</feature>
<keyword evidence="9" id="KW-0539">Nucleus</keyword>
<dbReference type="EMBL" id="KV878210">
    <property type="protein sequence ID" value="OJJ38270.1"/>
    <property type="molecule type" value="Genomic_DNA"/>
</dbReference>
<reference evidence="15" key="1">
    <citation type="journal article" date="2017" name="Genome Biol.">
        <title>Comparative genomics reveals high biological diversity and specific adaptations in the industrially and medically important fungal genus Aspergillus.</title>
        <authorList>
            <person name="de Vries R.P."/>
            <person name="Riley R."/>
            <person name="Wiebenga A."/>
            <person name="Aguilar-Osorio G."/>
            <person name="Amillis S."/>
            <person name="Uchima C.A."/>
            <person name="Anderluh G."/>
            <person name="Asadollahi M."/>
            <person name="Askin M."/>
            <person name="Barry K."/>
            <person name="Battaglia E."/>
            <person name="Bayram O."/>
            <person name="Benocci T."/>
            <person name="Braus-Stromeyer S.A."/>
            <person name="Caldana C."/>
            <person name="Canovas D."/>
            <person name="Cerqueira G.C."/>
            <person name="Chen F."/>
            <person name="Chen W."/>
            <person name="Choi C."/>
            <person name="Clum A."/>
            <person name="Dos Santos R.A."/>
            <person name="Damasio A.R."/>
            <person name="Diallinas G."/>
            <person name="Emri T."/>
            <person name="Fekete E."/>
            <person name="Flipphi M."/>
            <person name="Freyberg S."/>
            <person name="Gallo A."/>
            <person name="Gournas C."/>
            <person name="Habgood R."/>
            <person name="Hainaut M."/>
            <person name="Harispe M.L."/>
            <person name="Henrissat B."/>
            <person name="Hilden K.S."/>
            <person name="Hope R."/>
            <person name="Hossain A."/>
            <person name="Karabika E."/>
            <person name="Karaffa L."/>
            <person name="Karanyi Z."/>
            <person name="Krasevec N."/>
            <person name="Kuo A."/>
            <person name="Kusch H."/>
            <person name="LaButti K."/>
            <person name="Lagendijk E.L."/>
            <person name="Lapidus A."/>
            <person name="Levasseur A."/>
            <person name="Lindquist E."/>
            <person name="Lipzen A."/>
            <person name="Logrieco A.F."/>
            <person name="MacCabe A."/>
            <person name="Maekelae M.R."/>
            <person name="Malavazi I."/>
            <person name="Melin P."/>
            <person name="Meyer V."/>
            <person name="Mielnichuk N."/>
            <person name="Miskei M."/>
            <person name="Molnar A.P."/>
            <person name="Mule G."/>
            <person name="Ngan C.Y."/>
            <person name="Orejas M."/>
            <person name="Orosz E."/>
            <person name="Ouedraogo J.P."/>
            <person name="Overkamp K.M."/>
            <person name="Park H.-S."/>
            <person name="Perrone G."/>
            <person name="Piumi F."/>
            <person name="Punt P.J."/>
            <person name="Ram A.F."/>
            <person name="Ramon A."/>
            <person name="Rauscher S."/>
            <person name="Record E."/>
            <person name="Riano-Pachon D.M."/>
            <person name="Robert V."/>
            <person name="Roehrig J."/>
            <person name="Ruller R."/>
            <person name="Salamov A."/>
            <person name="Salih N.S."/>
            <person name="Samson R.A."/>
            <person name="Sandor E."/>
            <person name="Sanguinetti M."/>
            <person name="Schuetze T."/>
            <person name="Sepcic K."/>
            <person name="Shelest E."/>
            <person name="Sherlock G."/>
            <person name="Sophianopoulou V."/>
            <person name="Squina F.M."/>
            <person name="Sun H."/>
            <person name="Susca A."/>
            <person name="Todd R.B."/>
            <person name="Tsang A."/>
            <person name="Unkles S.E."/>
            <person name="van de Wiele N."/>
            <person name="van Rossen-Uffink D."/>
            <person name="Oliveira J.V."/>
            <person name="Vesth T.C."/>
            <person name="Visser J."/>
            <person name="Yu J.-H."/>
            <person name="Zhou M."/>
            <person name="Andersen M.R."/>
            <person name="Archer D.B."/>
            <person name="Baker S.E."/>
            <person name="Benoit I."/>
            <person name="Brakhage A.A."/>
            <person name="Braus G.H."/>
            <person name="Fischer R."/>
            <person name="Frisvad J.C."/>
            <person name="Goldman G.H."/>
            <person name="Houbraken J."/>
            <person name="Oakley B."/>
            <person name="Pocsi I."/>
            <person name="Scazzocchio C."/>
            <person name="Seiboth B."/>
            <person name="vanKuyk P.A."/>
            <person name="Wortman J."/>
            <person name="Dyer P.S."/>
            <person name="Grigoriev I.V."/>
        </authorList>
    </citation>
    <scope>NUCLEOTIDE SEQUENCE [LARGE SCALE GENOMIC DNA]</scope>
    <source>
        <strain evidence="15">DTO 134E9</strain>
    </source>
</reference>
<keyword evidence="6" id="KW-0805">Transcription regulation</keyword>
<evidence type="ECO:0000259" key="12">
    <source>
        <dbReference type="PROSITE" id="PS50048"/>
    </source>
</evidence>
<dbReference type="GO" id="GO:0006351">
    <property type="term" value="P:DNA-templated transcription"/>
    <property type="evidence" value="ECO:0007669"/>
    <property type="project" value="InterPro"/>
</dbReference>
<evidence type="ECO:0000256" key="3">
    <source>
        <dbReference type="ARBA" id="ARBA00022737"/>
    </source>
</evidence>
<dbReference type="CDD" id="cd00067">
    <property type="entry name" value="GAL4"/>
    <property type="match status" value="1"/>
</dbReference>
<gene>
    <name evidence="14" type="ORF">ASPWEDRAFT_35893</name>
</gene>
<keyword evidence="2" id="KW-0479">Metal-binding</keyword>
<dbReference type="GeneID" id="63750172"/>
<evidence type="ECO:0000256" key="7">
    <source>
        <dbReference type="ARBA" id="ARBA00023125"/>
    </source>
</evidence>
<dbReference type="PROSITE" id="PS00028">
    <property type="entry name" value="ZINC_FINGER_C2H2_1"/>
    <property type="match status" value="1"/>
</dbReference>
<dbReference type="InterPro" id="IPR007219">
    <property type="entry name" value="XnlR_reg_dom"/>
</dbReference>
<evidence type="ECO:0000259" key="13">
    <source>
        <dbReference type="PROSITE" id="PS50157"/>
    </source>
</evidence>
<dbReference type="PANTHER" id="PTHR40626:SF8">
    <property type="entry name" value="C2H2 FINGER DOMAIN TRANSCRIPTION FACTOR (EUROFUNG)-RELATED"/>
    <property type="match status" value="1"/>
</dbReference>
<dbReference type="GO" id="GO:0005634">
    <property type="term" value="C:nucleus"/>
    <property type="evidence" value="ECO:0007669"/>
    <property type="project" value="UniProtKB-SubCell"/>
</dbReference>
<dbReference type="SMART" id="SM00355">
    <property type="entry name" value="ZnF_C2H2"/>
    <property type="match status" value="2"/>
</dbReference>
<feature type="domain" description="Zn(2)-C6 fungal-type" evidence="12">
    <location>
        <begin position="85"/>
        <end position="112"/>
    </location>
</feature>
<keyword evidence="7" id="KW-0238">DNA-binding</keyword>
<evidence type="ECO:0000256" key="6">
    <source>
        <dbReference type="ARBA" id="ARBA00023015"/>
    </source>
</evidence>
<dbReference type="GO" id="GO:0000981">
    <property type="term" value="F:DNA-binding transcription factor activity, RNA polymerase II-specific"/>
    <property type="evidence" value="ECO:0007669"/>
    <property type="project" value="InterPro"/>
</dbReference>
<feature type="domain" description="C2H2-type" evidence="13">
    <location>
        <begin position="15"/>
        <end position="42"/>
    </location>
</feature>
<comment type="subcellular location">
    <subcellularLocation>
        <location evidence="1">Nucleus</location>
    </subcellularLocation>
</comment>
<dbReference type="STRING" id="1073089.A0A1L9RTL4"/>
<evidence type="ECO:0000256" key="10">
    <source>
        <dbReference type="PROSITE-ProRule" id="PRU00042"/>
    </source>
</evidence>
<dbReference type="GO" id="GO:0008270">
    <property type="term" value="F:zinc ion binding"/>
    <property type="evidence" value="ECO:0007669"/>
    <property type="project" value="UniProtKB-KW"/>
</dbReference>
<dbReference type="InterPro" id="IPR001138">
    <property type="entry name" value="Zn2Cys6_DnaBD"/>
</dbReference>
<dbReference type="PROSITE" id="PS50157">
    <property type="entry name" value="ZINC_FINGER_C2H2_2"/>
    <property type="match status" value="2"/>
</dbReference>
<keyword evidence="5" id="KW-0862">Zinc</keyword>
<evidence type="ECO:0000313" key="15">
    <source>
        <dbReference type="Proteomes" id="UP000184383"/>
    </source>
</evidence>
<keyword evidence="15" id="KW-1185">Reference proteome</keyword>
<evidence type="ECO:0000256" key="5">
    <source>
        <dbReference type="ARBA" id="ARBA00022833"/>
    </source>
</evidence>
<evidence type="ECO:0000256" key="11">
    <source>
        <dbReference type="SAM" id="MobiDB-lite"/>
    </source>
</evidence>
<evidence type="ECO:0000313" key="14">
    <source>
        <dbReference type="EMBL" id="OJJ38270.1"/>
    </source>
</evidence>
<evidence type="ECO:0008006" key="16">
    <source>
        <dbReference type="Google" id="ProtNLM"/>
    </source>
</evidence>
<dbReference type="PROSITE" id="PS00463">
    <property type="entry name" value="ZN2_CY6_FUNGAL_1"/>
    <property type="match status" value="1"/>
</dbReference>
<dbReference type="Pfam" id="PF00172">
    <property type="entry name" value="Zn_clus"/>
    <property type="match status" value="1"/>
</dbReference>
<dbReference type="OrthoDB" id="10018191at2759"/>
<protein>
    <recommendedName>
        <fullName evidence="16">C2H2-type domain-containing protein</fullName>
    </recommendedName>
</protein>
<evidence type="ECO:0000256" key="9">
    <source>
        <dbReference type="ARBA" id="ARBA00023242"/>
    </source>
</evidence>
<dbReference type="InterPro" id="IPR013087">
    <property type="entry name" value="Znf_C2H2_type"/>
</dbReference>
<evidence type="ECO:0000256" key="8">
    <source>
        <dbReference type="ARBA" id="ARBA00023163"/>
    </source>
</evidence>